<organism evidence="1 2">
    <name type="scientific">Entomophthora muscae</name>
    <dbReference type="NCBI Taxonomy" id="34485"/>
    <lineage>
        <taxon>Eukaryota</taxon>
        <taxon>Fungi</taxon>
        <taxon>Fungi incertae sedis</taxon>
        <taxon>Zoopagomycota</taxon>
        <taxon>Entomophthoromycotina</taxon>
        <taxon>Entomophthoromycetes</taxon>
        <taxon>Entomophthorales</taxon>
        <taxon>Entomophthoraceae</taxon>
        <taxon>Entomophthora</taxon>
    </lineage>
</organism>
<evidence type="ECO:0000313" key="1">
    <source>
        <dbReference type="EMBL" id="KAJ9082163.1"/>
    </source>
</evidence>
<name>A0ACC2U562_9FUNG</name>
<accession>A0ACC2U562</accession>
<sequence>MPSGTLEVTIVSARNLKLMDGGVSNDPYIQIRLGPQKFKTEVKLKAGREATWNQTFLSVRISVDKYLLYDRGLIEKFTELTLEVYDQDRMIDDTIGKTTIPLEGLLDQGVTDSWFTVGKGSNATGEVHARILFKPGNFPQGFDPQAVDWESHAKLGGGIAAGALALAAAGVGAKYAYDKYGKKEGEENEPLNEPHN</sequence>
<comment type="caution">
    <text evidence="1">The sequence shown here is derived from an EMBL/GenBank/DDBJ whole genome shotgun (WGS) entry which is preliminary data.</text>
</comment>
<dbReference type="Proteomes" id="UP001165960">
    <property type="component" value="Unassembled WGS sequence"/>
</dbReference>
<gene>
    <name evidence="1" type="ORF">DSO57_1006901</name>
</gene>
<dbReference type="EMBL" id="QTSX02001440">
    <property type="protein sequence ID" value="KAJ9082163.1"/>
    <property type="molecule type" value="Genomic_DNA"/>
</dbReference>
<protein>
    <submittedName>
        <fullName evidence="1">Uncharacterized protein</fullName>
    </submittedName>
</protein>
<reference evidence="1" key="1">
    <citation type="submission" date="2022-04" db="EMBL/GenBank/DDBJ databases">
        <title>Genome of the entomopathogenic fungus Entomophthora muscae.</title>
        <authorList>
            <person name="Elya C."/>
            <person name="Lovett B.R."/>
            <person name="Lee E."/>
            <person name="Macias A.M."/>
            <person name="Hajek A.E."/>
            <person name="De Bivort B.L."/>
            <person name="Kasson M.T."/>
            <person name="De Fine Licht H.H."/>
            <person name="Stajich J.E."/>
        </authorList>
    </citation>
    <scope>NUCLEOTIDE SEQUENCE</scope>
    <source>
        <strain evidence="1">Berkeley</strain>
    </source>
</reference>
<evidence type="ECO:0000313" key="2">
    <source>
        <dbReference type="Proteomes" id="UP001165960"/>
    </source>
</evidence>
<proteinExistence type="predicted"/>
<keyword evidence="2" id="KW-1185">Reference proteome</keyword>